<feature type="region of interest" description="Disordered" evidence="1">
    <location>
        <begin position="326"/>
        <end position="355"/>
    </location>
</feature>
<dbReference type="Gramene" id="TRITD3Bv1G226620.1">
    <property type="protein sequence ID" value="TRITD3Bv1G226620.1"/>
    <property type="gene ID" value="TRITD3Bv1G226620"/>
</dbReference>
<accession>A0A9R1QT81</accession>
<dbReference type="Proteomes" id="UP000324705">
    <property type="component" value="Chromosome 3B"/>
</dbReference>
<feature type="compositionally biased region" description="Basic and acidic residues" evidence="1">
    <location>
        <begin position="425"/>
        <end position="435"/>
    </location>
</feature>
<feature type="compositionally biased region" description="Basic residues" evidence="1">
    <location>
        <begin position="403"/>
        <end position="424"/>
    </location>
</feature>
<name>A0A9R1QT81_TRITD</name>
<evidence type="ECO:0000256" key="1">
    <source>
        <dbReference type="SAM" id="MobiDB-lite"/>
    </source>
</evidence>
<proteinExistence type="predicted"/>
<evidence type="ECO:0000313" key="3">
    <source>
        <dbReference type="Proteomes" id="UP000324705"/>
    </source>
</evidence>
<feature type="region of interest" description="Disordered" evidence="1">
    <location>
        <begin position="403"/>
        <end position="435"/>
    </location>
</feature>
<sequence length="508" mass="55379">MAVTIDDGATASFWFSSWLSGSQLCLAYPTVFAQSICKNRSVREALHQDRWILDLRHGLEQSGNLGGLQLTGTHQLEHRNGVEGEFDKGQVESRDACVPPLLPSPPPVGVAGQSSCGLAAVRPSPPPSWSGAARAGRFEGVPAPWHLGRRSEEAHMVGRARRAFAGGGAAWCSEACCARAEGEDKRGSEARGLARQREVVLRLWRCCGDSARERHGCARVLAAQICLHLRWEGCAHAARADRGFQRLPGEVRRAEGGGSAARARLVWRSSRPCSSDNSRREECNGRRRALFPRPGRYPVRAAAELPSSVAAVLPPTARRRLLRAGAELPPAPPQSSLPSSMAYSARSRGAPSGADAELPPIVHRLLLRVATLHLPPLARAGGPAQETARGLCIEVEHGARRGRGGWARGRRRRRRRRRGHGRTGRGHEVEHGARRREEPEAVVELLQLEGRAAPVALLLGEVVVLVPPLLPLRLAHGALNLHRQRWLAAHKLLDTMLHRNRDGMKMTM</sequence>
<reference evidence="2 3" key="1">
    <citation type="submission" date="2017-09" db="EMBL/GenBank/DDBJ databases">
        <authorList>
            <consortium name="International Durum Wheat Genome Sequencing Consortium (IDWGSC)"/>
            <person name="Milanesi L."/>
        </authorList>
    </citation>
    <scope>NUCLEOTIDE SEQUENCE [LARGE SCALE GENOMIC DNA]</scope>
    <source>
        <strain evidence="3">cv. Svevo</strain>
    </source>
</reference>
<gene>
    <name evidence="2" type="ORF">TRITD_3Bv1G226620</name>
</gene>
<dbReference type="AlphaFoldDB" id="A0A9R1QT81"/>
<protein>
    <submittedName>
        <fullName evidence="2">Uncharacterized protein</fullName>
    </submittedName>
</protein>
<dbReference type="EMBL" id="LT934116">
    <property type="protein sequence ID" value="VAH83131.1"/>
    <property type="molecule type" value="Genomic_DNA"/>
</dbReference>
<organism evidence="2 3">
    <name type="scientific">Triticum turgidum subsp. durum</name>
    <name type="common">Durum wheat</name>
    <name type="synonym">Triticum durum</name>
    <dbReference type="NCBI Taxonomy" id="4567"/>
    <lineage>
        <taxon>Eukaryota</taxon>
        <taxon>Viridiplantae</taxon>
        <taxon>Streptophyta</taxon>
        <taxon>Embryophyta</taxon>
        <taxon>Tracheophyta</taxon>
        <taxon>Spermatophyta</taxon>
        <taxon>Magnoliopsida</taxon>
        <taxon>Liliopsida</taxon>
        <taxon>Poales</taxon>
        <taxon>Poaceae</taxon>
        <taxon>BOP clade</taxon>
        <taxon>Pooideae</taxon>
        <taxon>Triticodae</taxon>
        <taxon>Triticeae</taxon>
        <taxon>Triticinae</taxon>
        <taxon>Triticum</taxon>
    </lineage>
</organism>
<evidence type="ECO:0000313" key="2">
    <source>
        <dbReference type="EMBL" id="VAH83131.1"/>
    </source>
</evidence>
<keyword evidence="3" id="KW-1185">Reference proteome</keyword>